<proteinExistence type="predicted"/>
<dbReference type="SUPFAM" id="SSF56219">
    <property type="entry name" value="DNase I-like"/>
    <property type="match status" value="1"/>
</dbReference>
<protein>
    <submittedName>
        <fullName evidence="3">Endo/exonuclease/phosphatase domain-containing protein</fullName>
    </submittedName>
</protein>
<reference evidence="3" key="1">
    <citation type="submission" date="2016-06" db="UniProtKB">
        <authorList>
            <consortium name="WormBaseParasite"/>
        </authorList>
    </citation>
    <scope>IDENTIFICATION</scope>
</reference>
<dbReference type="WBParaSite" id="SBAD_0000715701-mRNA-1">
    <property type="protein sequence ID" value="SBAD_0000715701-mRNA-1"/>
    <property type="gene ID" value="SBAD_0000715701"/>
</dbReference>
<dbReference type="Gene3D" id="3.60.10.10">
    <property type="entry name" value="Endonuclease/exonuclease/phosphatase"/>
    <property type="match status" value="1"/>
</dbReference>
<dbReference type="Proteomes" id="UP000270296">
    <property type="component" value="Unassembled WGS sequence"/>
</dbReference>
<evidence type="ECO:0000313" key="3">
    <source>
        <dbReference type="WBParaSite" id="SBAD_0000715701-mRNA-1"/>
    </source>
</evidence>
<organism evidence="3">
    <name type="scientific">Soboliphyme baturini</name>
    <dbReference type="NCBI Taxonomy" id="241478"/>
    <lineage>
        <taxon>Eukaryota</taxon>
        <taxon>Metazoa</taxon>
        <taxon>Ecdysozoa</taxon>
        <taxon>Nematoda</taxon>
        <taxon>Enoplea</taxon>
        <taxon>Dorylaimia</taxon>
        <taxon>Dioctophymatida</taxon>
        <taxon>Dioctophymatoidea</taxon>
        <taxon>Soboliphymatidae</taxon>
        <taxon>Soboliphyme</taxon>
    </lineage>
</organism>
<dbReference type="InterPro" id="IPR036691">
    <property type="entry name" value="Endo/exonu/phosph_ase_sf"/>
</dbReference>
<evidence type="ECO:0000313" key="2">
    <source>
        <dbReference type="Proteomes" id="UP000270296"/>
    </source>
</evidence>
<sequence>MVILRLKLQQAKALILVQVYEPNLEGEYDTFLEEVQYALSEVPNTKFLILMGDFNAYVGLDAENWNGVIGKKRP</sequence>
<evidence type="ECO:0000313" key="1">
    <source>
        <dbReference type="EMBL" id="VDP11074.1"/>
    </source>
</evidence>
<keyword evidence="2" id="KW-1185">Reference proteome</keyword>
<name>A0A183ITE5_9BILA</name>
<gene>
    <name evidence="1" type="ORF">SBAD_LOCUS6892</name>
</gene>
<dbReference type="EMBL" id="UZAM01010130">
    <property type="protein sequence ID" value="VDP11074.1"/>
    <property type="molecule type" value="Genomic_DNA"/>
</dbReference>
<reference evidence="1 2" key="2">
    <citation type="submission" date="2018-11" db="EMBL/GenBank/DDBJ databases">
        <authorList>
            <consortium name="Pathogen Informatics"/>
        </authorList>
    </citation>
    <scope>NUCLEOTIDE SEQUENCE [LARGE SCALE GENOMIC DNA]</scope>
</reference>
<accession>A0A183ITE5</accession>
<dbReference type="OrthoDB" id="5862865at2759"/>
<dbReference type="AlphaFoldDB" id="A0A183ITE5"/>